<reference evidence="4 5" key="1">
    <citation type="submission" date="2014-07" db="EMBL/GenBank/DDBJ databases">
        <authorList>
            <person name="McCorrison J."/>
            <person name="Sanka R."/>
            <person name="Torralba M."/>
            <person name="Gillis M."/>
            <person name="Haft D.H."/>
            <person name="Methe B."/>
            <person name="Sutton G."/>
            <person name="Nelson K.E."/>
        </authorList>
    </citation>
    <scope>NUCLEOTIDE SEQUENCE [LARGE SCALE GENOMIC DNA]</scope>
    <source>
        <strain evidence="4 5">DNF00058</strain>
    </source>
</reference>
<dbReference type="Gene3D" id="3.30.870.10">
    <property type="entry name" value="Endonuclease Chain A"/>
    <property type="match status" value="1"/>
</dbReference>
<keyword evidence="5" id="KW-1185">Reference proteome</keyword>
<evidence type="ECO:0000313" key="4">
    <source>
        <dbReference type="EMBL" id="KGF50738.1"/>
    </source>
</evidence>
<keyword evidence="4" id="KW-0067">ATP-binding</keyword>
<dbReference type="GO" id="GO:0004386">
    <property type="term" value="F:helicase activity"/>
    <property type="evidence" value="ECO:0007669"/>
    <property type="project" value="UniProtKB-KW"/>
</dbReference>
<dbReference type="AlphaFoldDB" id="A0A096AUH5"/>
<keyword evidence="1" id="KW-0378">Hydrolase</keyword>
<dbReference type="OrthoDB" id="9814088at2"/>
<dbReference type="PROSITE" id="PS51192">
    <property type="entry name" value="HELICASE_ATP_BIND_1"/>
    <property type="match status" value="1"/>
</dbReference>
<evidence type="ECO:0000313" key="5">
    <source>
        <dbReference type="Proteomes" id="UP000029614"/>
    </source>
</evidence>
<dbReference type="InterPro" id="IPR006935">
    <property type="entry name" value="Helicase/UvrB_N"/>
</dbReference>
<dbReference type="SUPFAM" id="SSF52540">
    <property type="entry name" value="P-loop containing nucleoside triphosphate hydrolases"/>
    <property type="match status" value="1"/>
</dbReference>
<dbReference type="CDD" id="cd18793">
    <property type="entry name" value="SF2_C_SNF"/>
    <property type="match status" value="1"/>
</dbReference>
<keyword evidence="4" id="KW-0547">Nucleotide-binding</keyword>
<gene>
    <name evidence="4" type="ORF">HMPREF9302_09750</name>
</gene>
<dbReference type="InterPro" id="IPR049730">
    <property type="entry name" value="SNF2/RAD54-like_C"/>
</dbReference>
<feature type="domain" description="Helicase ATP-binding" evidence="2">
    <location>
        <begin position="262"/>
        <end position="419"/>
    </location>
</feature>
<dbReference type="Pfam" id="PF04851">
    <property type="entry name" value="ResIII"/>
    <property type="match status" value="1"/>
</dbReference>
<dbReference type="SMART" id="SM00490">
    <property type="entry name" value="HELICc"/>
    <property type="match status" value="1"/>
</dbReference>
<organism evidence="4 5">
    <name type="scientific">Prevotella amnii DNF00058</name>
    <dbReference type="NCBI Taxonomy" id="1401066"/>
    <lineage>
        <taxon>Bacteria</taxon>
        <taxon>Pseudomonadati</taxon>
        <taxon>Bacteroidota</taxon>
        <taxon>Bacteroidia</taxon>
        <taxon>Bacteroidales</taxon>
        <taxon>Prevotellaceae</taxon>
        <taxon>Prevotella</taxon>
    </lineage>
</organism>
<feature type="domain" description="Helicase C-terminal" evidence="3">
    <location>
        <begin position="704"/>
        <end position="892"/>
    </location>
</feature>
<evidence type="ECO:0000256" key="1">
    <source>
        <dbReference type="ARBA" id="ARBA00022801"/>
    </source>
</evidence>
<accession>A0A096AUH5</accession>
<dbReference type="InterPro" id="IPR038718">
    <property type="entry name" value="SNF2-like_sf"/>
</dbReference>
<dbReference type="EMBL" id="JRNU01000072">
    <property type="protein sequence ID" value="KGF50738.1"/>
    <property type="molecule type" value="Genomic_DNA"/>
</dbReference>
<dbReference type="SMART" id="SM00487">
    <property type="entry name" value="DEXDc"/>
    <property type="match status" value="1"/>
</dbReference>
<keyword evidence="4" id="KW-0347">Helicase</keyword>
<dbReference type="CDD" id="cd09178">
    <property type="entry name" value="PLDc_N_Snf2_like"/>
    <property type="match status" value="1"/>
</dbReference>
<sequence>MSTKFFNNNIGNSLFDKFKGIADGMPNFHSFLAVVGYFRSSGYFKLRKELANVQDIRILVGINIDRIFRRHNQALLMLDGEDEAREIYTKDFIQDVKDAQYSQDIEDGIIQLCDDIVSGKLHMRIHKSKNLHAKFYLCLPHTFSPNTDGWVLMGSSNISDSGLGITQPPRYELNVAMKDYDDVAYCKNEFETLWSEGIPITAEDIERIRKKTHLESFPTPYEIFMKVLIDAFGNQVEDDFTLDLPKGYMQLKYQKDAVIQGFQMLKEYNGFFLADVVGTGKTIVAAMIAKRFVEENGKNTKILVIYPTAVKENWLGTFNDFSLTKYTQFVTNGSLNKIIAGSDNYDDPEIFDLVIVDEAHNFRTDTSGRYDDLQRICKAPRINEGLIEGVQKKVILLSATPLNNRPEDFRNLILLFQNARKPTLNGITNIITLFQPWIKQYNDLMRKRGKTDNSEITAAADKIYEEMRTRVLDKILVRRTRKNLWNNDEYKADLIRQGIHFPNVKQPNECIYQLDEELSKLFYNTITILTDTPDEDNLNGIGLHFARYRAIEYIIGEKASKYRNAIQFARVFSGMFRVHMVKRLESSFYAFKKSLHTFLRITNDMIKMWDENNILIAPDIDVKGMMANNVEIDAIIEKALHRGYNKDDILFTQADFNPEYIEKLREDSEKLKRLTDLWDKVEKDPKYDKFKGLLESELMSHTKNINGKEVELNKEGKLVIFSESVDTINYLGDRLENDLHRTDVLVVSASNRKAVLNSIRDNFDANFSGEKQNKYNIIISSDVLAEGVNLHRSNVIVNYDSPWNATRLMQRIGRVNRIGSTSDHIYNYMFYPSNDGDKQIQLYTNALIKLQGFHSALGEDAQVYSREEMLREFQLFDDKVRDNVDKQLELIREIRELYTKNKDLYNKIKNLPCKSRTVRSAVHRPHGVAPLSTIVYIATGQRSQFYRITGNEAPLPVEFLQAAEWLRAKQDEPVGNMEAVKDVHYTHVRKAFAAYKQETSAVETTDISIAERKKDKNAISALAFLREMKRLFSYDDIHNKIRVIEQYVNDGIFSNLTLSINRLSRELNKQKKTTQLSTLKPLLSMRLESLYDHYYICKERKETENQYQQSKIITSETFE</sequence>
<protein>
    <submittedName>
        <fullName evidence="4">Helicase</fullName>
    </submittedName>
</protein>
<dbReference type="Pfam" id="PF00271">
    <property type="entry name" value="Helicase_C"/>
    <property type="match status" value="1"/>
</dbReference>
<proteinExistence type="predicted"/>
<name>A0A096AUH5_9BACT</name>
<dbReference type="GO" id="GO:0016787">
    <property type="term" value="F:hydrolase activity"/>
    <property type="evidence" value="ECO:0007669"/>
    <property type="project" value="UniProtKB-KW"/>
</dbReference>
<dbReference type="Proteomes" id="UP000029614">
    <property type="component" value="Unassembled WGS sequence"/>
</dbReference>
<evidence type="ECO:0000259" key="3">
    <source>
        <dbReference type="PROSITE" id="PS51194"/>
    </source>
</evidence>
<dbReference type="PANTHER" id="PTHR45766">
    <property type="entry name" value="DNA ANNEALING HELICASE AND ENDONUCLEASE ZRANB3 FAMILY MEMBER"/>
    <property type="match status" value="1"/>
</dbReference>
<dbReference type="InterPro" id="IPR027417">
    <property type="entry name" value="P-loop_NTPase"/>
</dbReference>
<comment type="caution">
    <text evidence="4">The sequence shown here is derived from an EMBL/GenBank/DDBJ whole genome shotgun (WGS) entry which is preliminary data.</text>
</comment>
<dbReference type="Gene3D" id="3.40.50.10810">
    <property type="entry name" value="Tandem AAA-ATPase domain"/>
    <property type="match status" value="1"/>
</dbReference>
<evidence type="ECO:0000259" key="2">
    <source>
        <dbReference type="PROSITE" id="PS51192"/>
    </source>
</evidence>
<dbReference type="Gene3D" id="3.40.50.300">
    <property type="entry name" value="P-loop containing nucleotide triphosphate hydrolases"/>
    <property type="match status" value="1"/>
</dbReference>
<dbReference type="InterPro" id="IPR001650">
    <property type="entry name" value="Helicase_C-like"/>
</dbReference>
<dbReference type="InterPro" id="IPR014001">
    <property type="entry name" value="Helicase_ATP-bd"/>
</dbReference>
<dbReference type="GO" id="GO:0005524">
    <property type="term" value="F:ATP binding"/>
    <property type="evidence" value="ECO:0007669"/>
    <property type="project" value="InterPro"/>
</dbReference>
<dbReference type="PROSITE" id="PS51194">
    <property type="entry name" value="HELICASE_CTER"/>
    <property type="match status" value="1"/>
</dbReference>
<dbReference type="PANTHER" id="PTHR45766:SF6">
    <property type="entry name" value="SWI_SNF-RELATED MATRIX-ASSOCIATED ACTIN-DEPENDENT REGULATOR OF CHROMATIN SUBFAMILY A-LIKE PROTEIN 1"/>
    <property type="match status" value="1"/>
</dbReference>
<dbReference type="GO" id="GO:0003677">
    <property type="term" value="F:DNA binding"/>
    <property type="evidence" value="ECO:0007669"/>
    <property type="project" value="InterPro"/>
</dbReference>
<dbReference type="RefSeq" id="WP_036856867.1">
    <property type="nucleotide sequence ID" value="NZ_JRNU01000072.1"/>
</dbReference>